<dbReference type="GO" id="GO:0016887">
    <property type="term" value="F:ATP hydrolysis activity"/>
    <property type="evidence" value="ECO:0007669"/>
    <property type="project" value="InterPro"/>
</dbReference>
<keyword evidence="7" id="KW-1185">Reference proteome</keyword>
<dbReference type="InterPro" id="IPR027417">
    <property type="entry name" value="P-loop_NTPase"/>
</dbReference>
<dbReference type="PROSITE" id="PS50893">
    <property type="entry name" value="ABC_TRANSPORTER_2"/>
    <property type="match status" value="1"/>
</dbReference>
<gene>
    <name evidence="6" type="ORF">MA03_02420</name>
</gene>
<dbReference type="SUPFAM" id="SSF52540">
    <property type="entry name" value="P-loop containing nucleoside triphosphate hydrolases"/>
    <property type="match status" value="1"/>
</dbReference>
<dbReference type="AlphaFoldDB" id="A0A0F7FGL3"/>
<dbReference type="InterPro" id="IPR003439">
    <property type="entry name" value="ABC_transporter-like_ATP-bd"/>
</dbReference>
<dbReference type="Pfam" id="PF00005">
    <property type="entry name" value="ABC_tran"/>
    <property type="match status" value="1"/>
</dbReference>
<dbReference type="Proteomes" id="UP000067434">
    <property type="component" value="Chromosome"/>
</dbReference>
<name>A0A0F7FGL3_9CREN</name>
<protein>
    <recommendedName>
        <fullName evidence="5">ABC transporter domain-containing protein</fullName>
    </recommendedName>
</protein>
<dbReference type="PANTHER" id="PTHR42711:SF5">
    <property type="entry name" value="ABC TRANSPORTER ATP-BINDING PROTEIN NATA"/>
    <property type="match status" value="1"/>
</dbReference>
<evidence type="ECO:0000256" key="3">
    <source>
        <dbReference type="ARBA" id="ARBA00022741"/>
    </source>
</evidence>
<dbReference type="STRING" id="1550241.MA03_02420"/>
<sequence length="234" mass="26199">MSRVLRAQNLTKRFGDDKVVDNVSLESPEGKITVIMGPNGAGKTTLLKMLALLIPPDAGEIEYNGVKVNTLGEKEKPEFQRKISFVPQKPPVLTASVFRNVYLPLRFRGVEPSRAKSLAEEWLARFRLAGFSRKNAQNLSGGEKQLLALARAFATQPEILLLDEPTAHLAPQNAEFVREFIKRFVYETKAHAIIVSHSVTEAKTLADRLLVMVSGKIKAVYDGEFREEEILKWI</sequence>
<evidence type="ECO:0000313" key="7">
    <source>
        <dbReference type="Proteomes" id="UP000067434"/>
    </source>
</evidence>
<evidence type="ECO:0000256" key="4">
    <source>
        <dbReference type="ARBA" id="ARBA00022840"/>
    </source>
</evidence>
<evidence type="ECO:0000256" key="2">
    <source>
        <dbReference type="ARBA" id="ARBA00022448"/>
    </source>
</evidence>
<dbReference type="InterPro" id="IPR017871">
    <property type="entry name" value="ABC_transporter-like_CS"/>
</dbReference>
<organism evidence="6 7">
    <name type="scientific">Infirmifilum uzonense</name>
    <dbReference type="NCBI Taxonomy" id="1550241"/>
    <lineage>
        <taxon>Archaea</taxon>
        <taxon>Thermoproteota</taxon>
        <taxon>Thermoprotei</taxon>
        <taxon>Thermofilales</taxon>
        <taxon>Thermofilaceae</taxon>
        <taxon>Infirmifilum</taxon>
    </lineage>
</organism>
<keyword evidence="4" id="KW-0067">ATP-binding</keyword>
<evidence type="ECO:0000256" key="1">
    <source>
        <dbReference type="ARBA" id="ARBA00005417"/>
    </source>
</evidence>
<dbReference type="PANTHER" id="PTHR42711">
    <property type="entry name" value="ABC TRANSPORTER ATP-BINDING PROTEIN"/>
    <property type="match status" value="1"/>
</dbReference>
<evidence type="ECO:0000259" key="5">
    <source>
        <dbReference type="PROSITE" id="PS50893"/>
    </source>
</evidence>
<reference evidence="6 7" key="1">
    <citation type="journal article" date="2015" name="Stand. Genomic Sci.">
        <title>Complete genome sequence of and proposal of Thermofilum uzonense sp. nov. a novel hyperthermophilic crenarchaeon and emended description of the genus Thermofilum.</title>
        <authorList>
            <person name="Toshchakov S.V."/>
            <person name="Korzhenkov A.A."/>
            <person name="Samarov N.I."/>
            <person name="Mazunin I.O."/>
            <person name="Mozhey O.I."/>
            <person name="Shmyr I.S."/>
            <person name="Derbikova K.S."/>
            <person name="Taranov E.A."/>
            <person name="Dominova I.N."/>
            <person name="Bonch-Osmolovskaya E.A."/>
            <person name="Patrushev M.V."/>
            <person name="Podosokorskaya O.A."/>
            <person name="Kublanov I.V."/>
        </authorList>
    </citation>
    <scope>NUCLEOTIDE SEQUENCE [LARGE SCALE GENOMIC DNA]</scope>
    <source>
        <strain evidence="6 7">1807-2</strain>
    </source>
</reference>
<keyword evidence="2" id="KW-0813">Transport</keyword>
<dbReference type="Gene3D" id="3.40.50.300">
    <property type="entry name" value="P-loop containing nucleotide triphosphate hydrolases"/>
    <property type="match status" value="1"/>
</dbReference>
<dbReference type="PROSITE" id="PS00211">
    <property type="entry name" value="ABC_TRANSPORTER_1"/>
    <property type="match status" value="1"/>
</dbReference>
<dbReference type="HOGENOM" id="CLU_000604_1_22_2"/>
<accession>A0A0F7FGL3</accession>
<keyword evidence="3" id="KW-0547">Nucleotide-binding</keyword>
<comment type="similarity">
    <text evidence="1">Belongs to the ABC transporter superfamily.</text>
</comment>
<dbReference type="KEGG" id="thf:MA03_02420"/>
<dbReference type="InterPro" id="IPR050763">
    <property type="entry name" value="ABC_transporter_ATP-binding"/>
</dbReference>
<evidence type="ECO:0000313" key="6">
    <source>
        <dbReference type="EMBL" id="AKG38355.1"/>
    </source>
</evidence>
<dbReference type="EMBL" id="CP009961">
    <property type="protein sequence ID" value="AKG38355.1"/>
    <property type="molecule type" value="Genomic_DNA"/>
</dbReference>
<dbReference type="SMART" id="SM00382">
    <property type="entry name" value="AAA"/>
    <property type="match status" value="1"/>
</dbReference>
<dbReference type="PATRIC" id="fig|1550241.5.peg.496"/>
<dbReference type="GO" id="GO:0005524">
    <property type="term" value="F:ATP binding"/>
    <property type="evidence" value="ECO:0007669"/>
    <property type="project" value="UniProtKB-KW"/>
</dbReference>
<feature type="domain" description="ABC transporter" evidence="5">
    <location>
        <begin position="5"/>
        <end position="234"/>
    </location>
</feature>
<proteinExistence type="inferred from homology"/>
<dbReference type="InterPro" id="IPR003593">
    <property type="entry name" value="AAA+_ATPase"/>
</dbReference>